<organism evidence="2">
    <name type="scientific">uncultured Rubrobacteraceae bacterium</name>
    <dbReference type="NCBI Taxonomy" id="349277"/>
    <lineage>
        <taxon>Bacteria</taxon>
        <taxon>Bacillati</taxon>
        <taxon>Actinomycetota</taxon>
        <taxon>Rubrobacteria</taxon>
        <taxon>Rubrobacterales</taxon>
        <taxon>Rubrobacteraceae</taxon>
        <taxon>environmental samples</taxon>
    </lineage>
</organism>
<feature type="compositionally biased region" description="Low complexity" evidence="1">
    <location>
        <begin position="1"/>
        <end position="29"/>
    </location>
</feature>
<protein>
    <submittedName>
        <fullName evidence="2">Uncharacterized protein</fullName>
    </submittedName>
</protein>
<gene>
    <name evidence="2" type="ORF">AVDCRST_MAG12-486</name>
</gene>
<name>A0A6J4RG07_9ACTN</name>
<proteinExistence type="predicted"/>
<evidence type="ECO:0000256" key="1">
    <source>
        <dbReference type="SAM" id="MobiDB-lite"/>
    </source>
</evidence>
<evidence type="ECO:0000313" key="2">
    <source>
        <dbReference type="EMBL" id="CAA9467871.1"/>
    </source>
</evidence>
<feature type="non-terminal residue" evidence="2">
    <location>
        <position position="1"/>
    </location>
</feature>
<accession>A0A6J4RG07</accession>
<sequence length="41" mass="4020">PSRSSGAPSTTTSTSASSPRPSTTSRPRWPAAPPAAGEGPL</sequence>
<dbReference type="AlphaFoldDB" id="A0A6J4RG07"/>
<feature type="non-terminal residue" evidence="2">
    <location>
        <position position="41"/>
    </location>
</feature>
<feature type="region of interest" description="Disordered" evidence="1">
    <location>
        <begin position="1"/>
        <end position="41"/>
    </location>
</feature>
<reference evidence="2" key="1">
    <citation type="submission" date="2020-02" db="EMBL/GenBank/DDBJ databases">
        <authorList>
            <person name="Meier V. D."/>
        </authorList>
    </citation>
    <scope>NUCLEOTIDE SEQUENCE</scope>
    <source>
        <strain evidence="2">AVDCRST_MAG12</strain>
    </source>
</reference>
<dbReference type="EMBL" id="CADCVK010000083">
    <property type="protein sequence ID" value="CAA9467871.1"/>
    <property type="molecule type" value="Genomic_DNA"/>
</dbReference>